<keyword evidence="1" id="KW-0812">Transmembrane</keyword>
<keyword evidence="1" id="KW-1133">Transmembrane helix</keyword>
<accession>A0A7S1CHH6</accession>
<keyword evidence="1" id="KW-0472">Membrane</keyword>
<name>A0A7S1CHH6_9STRA</name>
<evidence type="ECO:0000313" key="2">
    <source>
        <dbReference type="EMBL" id="CAD8917909.1"/>
    </source>
</evidence>
<proteinExistence type="predicted"/>
<feature type="transmembrane region" description="Helical" evidence="1">
    <location>
        <begin position="464"/>
        <end position="487"/>
    </location>
</feature>
<dbReference type="Gene3D" id="2.10.220.10">
    <property type="entry name" value="Hormone Receptor, Insulin-like Growth Factor Receptor 1, Chain A, domain 2"/>
    <property type="match status" value="1"/>
</dbReference>
<evidence type="ECO:0000256" key="1">
    <source>
        <dbReference type="SAM" id="Phobius"/>
    </source>
</evidence>
<protein>
    <submittedName>
        <fullName evidence="2">Uncharacterized protein</fullName>
    </submittedName>
</protein>
<dbReference type="SUPFAM" id="SSF57184">
    <property type="entry name" value="Growth factor receptor domain"/>
    <property type="match status" value="2"/>
</dbReference>
<dbReference type="AlphaFoldDB" id="A0A7S1CHH6"/>
<organism evidence="2">
    <name type="scientific">Bicosoecida sp. CB-2014</name>
    <dbReference type="NCBI Taxonomy" id="1486930"/>
    <lineage>
        <taxon>Eukaryota</taxon>
        <taxon>Sar</taxon>
        <taxon>Stramenopiles</taxon>
        <taxon>Bigyra</taxon>
        <taxon>Opalozoa</taxon>
        <taxon>Bicosoecida</taxon>
    </lineage>
</organism>
<sequence length="489" mass="50120">MSTACTQTSDAACGACTVCDSDEYEATACQDGTGDATVDRECGACNVACAVTGCTGPSALDCSVACPDATGVAHCAACTLTDVLADEWGCDACDGARVMTTQADACYLLIENCQEPASDTTCMSCDDRFDVDTDTGACVCAAAQGFASDDVGGCVCVEGKYEADGDAGPECATCPEGCTACDGESACTACDDAHFLEDASCKPCSAGCERCHAGHIDGIDHGRDPVEQCDECAAGFLRETNDSGFAWWCRPCPDECATCEAAEGDDGYDCSSCAEEGTWLDDGACVALTECGDDEEEVIPPTATSDRECDAAVADDDADEYDIVVEGSIVIFGVTQAQAEEAEEELATAFETSFCLSDDGETTTCSVAITGYNEVETRARRVGGGRALDTQLTVNFRISVADRAAGRRILARMEHARLQARFAAKVQAIFGGEDVNIGEISGQVTETPRDDGTVSAAARAAVSLVVGLGAATATAAVAVAVAVAAAAEL</sequence>
<reference evidence="2" key="1">
    <citation type="submission" date="2021-01" db="EMBL/GenBank/DDBJ databases">
        <authorList>
            <person name="Corre E."/>
            <person name="Pelletier E."/>
            <person name="Niang G."/>
            <person name="Scheremetjew M."/>
            <person name="Finn R."/>
            <person name="Kale V."/>
            <person name="Holt S."/>
            <person name="Cochrane G."/>
            <person name="Meng A."/>
            <person name="Brown T."/>
            <person name="Cohen L."/>
        </authorList>
    </citation>
    <scope>NUCLEOTIDE SEQUENCE</scope>
    <source>
        <strain evidence="2">Ms1</strain>
    </source>
</reference>
<dbReference type="EMBL" id="HBFS01016605">
    <property type="protein sequence ID" value="CAD8917909.1"/>
    <property type="molecule type" value="Transcribed_RNA"/>
</dbReference>
<gene>
    <name evidence="2" type="ORF">BSP0115_LOCUS11170</name>
</gene>
<dbReference type="InterPro" id="IPR009030">
    <property type="entry name" value="Growth_fac_rcpt_cys_sf"/>
</dbReference>